<evidence type="ECO:0000256" key="1">
    <source>
        <dbReference type="SAM" id="Phobius"/>
    </source>
</evidence>
<gene>
    <name evidence="2" type="ORF">SOO65_05090</name>
</gene>
<keyword evidence="1" id="KW-0812">Transmembrane</keyword>
<keyword evidence="1" id="KW-0472">Membrane</keyword>
<keyword evidence="1" id="KW-1133">Transmembrane helix</keyword>
<accession>A0AAX4HRW9</accession>
<feature type="transmembrane region" description="Helical" evidence="1">
    <location>
        <begin position="24"/>
        <end position="47"/>
    </location>
</feature>
<reference evidence="2 3" key="1">
    <citation type="submission" date="2023-11" db="EMBL/GenBank/DDBJ databases">
        <title>Peredibacter starrii A3.12.</title>
        <authorList>
            <person name="Mitchell R.J."/>
        </authorList>
    </citation>
    <scope>NUCLEOTIDE SEQUENCE [LARGE SCALE GENOMIC DNA]</scope>
    <source>
        <strain evidence="2 3">A3.12</strain>
    </source>
</reference>
<evidence type="ECO:0000313" key="2">
    <source>
        <dbReference type="EMBL" id="WPU66115.1"/>
    </source>
</evidence>
<keyword evidence="3" id="KW-1185">Reference proteome</keyword>
<dbReference type="AlphaFoldDB" id="A0AAX4HRW9"/>
<dbReference type="EMBL" id="CP139487">
    <property type="protein sequence ID" value="WPU66115.1"/>
    <property type="molecule type" value="Genomic_DNA"/>
</dbReference>
<dbReference type="Proteomes" id="UP001324634">
    <property type="component" value="Chromosome"/>
</dbReference>
<feature type="transmembrane region" description="Helical" evidence="1">
    <location>
        <begin position="78"/>
        <end position="98"/>
    </location>
</feature>
<organism evidence="2 3">
    <name type="scientific">Peredibacter starrii</name>
    <dbReference type="NCBI Taxonomy" id="28202"/>
    <lineage>
        <taxon>Bacteria</taxon>
        <taxon>Pseudomonadati</taxon>
        <taxon>Bdellovibrionota</taxon>
        <taxon>Bacteriovoracia</taxon>
        <taxon>Bacteriovoracales</taxon>
        <taxon>Bacteriovoracaceae</taxon>
        <taxon>Peredibacter</taxon>
    </lineage>
</organism>
<proteinExistence type="predicted"/>
<name>A0AAX4HRW9_9BACT</name>
<protein>
    <submittedName>
        <fullName evidence="2">Uncharacterized protein</fullName>
    </submittedName>
</protein>
<sequence length="146" mass="17086">MADQRPYRRQLKNYLLNPEFQLKLLSYFVGLFVVTTLSLYSVSYLFFWRLGEKALSVGIPKGHVFFRFLANQKADLDMLFIALVVFNFLLLIGTGFIVSHRIAGPIFKLKRHLAEMKSDSENFKLRDKDFFKELEPLVDGLKEKMK</sequence>
<evidence type="ECO:0000313" key="3">
    <source>
        <dbReference type="Proteomes" id="UP001324634"/>
    </source>
</evidence>
<dbReference type="RefSeq" id="WP_321397945.1">
    <property type="nucleotide sequence ID" value="NZ_CP139487.1"/>
</dbReference>
<dbReference type="KEGG" id="psti:SOO65_05090"/>